<dbReference type="Proteomes" id="UP001172083">
    <property type="component" value="Unassembled WGS sequence"/>
</dbReference>
<proteinExistence type="predicted"/>
<comment type="caution">
    <text evidence="2">The sequence shown here is derived from an EMBL/GenBank/DDBJ whole genome shotgun (WGS) entry which is preliminary data.</text>
</comment>
<sequence>MILADENIDFNIITHLRSKGIEVYSIKENHPGISDKQVITLSKNEPRIILTEDKDFGEWVYAHDEKGISVILLRYQFGDTDLILSILVELIESRKDDLFGKFVTISPQKISIRSLK</sequence>
<dbReference type="Pfam" id="PF18480">
    <property type="entry name" value="DUF5615"/>
    <property type="match status" value="1"/>
</dbReference>
<accession>A0ABT8L5W8</accession>
<dbReference type="RefSeq" id="WP_346757532.1">
    <property type="nucleotide sequence ID" value="NZ_JAUJEB010000001.1"/>
</dbReference>
<evidence type="ECO:0000313" key="3">
    <source>
        <dbReference type="Proteomes" id="UP001172083"/>
    </source>
</evidence>
<evidence type="ECO:0000313" key="2">
    <source>
        <dbReference type="EMBL" id="MDN5212210.1"/>
    </source>
</evidence>
<dbReference type="EMBL" id="JAUJEB010000001">
    <property type="protein sequence ID" value="MDN5212210.1"/>
    <property type="molecule type" value="Genomic_DNA"/>
</dbReference>
<name>A0ABT8L5W8_9BACT</name>
<evidence type="ECO:0000259" key="1">
    <source>
        <dbReference type="Pfam" id="PF18480"/>
    </source>
</evidence>
<organism evidence="2 3">
    <name type="scientific">Agaribacillus aureus</name>
    <dbReference type="NCBI Taxonomy" id="3051825"/>
    <lineage>
        <taxon>Bacteria</taxon>
        <taxon>Pseudomonadati</taxon>
        <taxon>Bacteroidota</taxon>
        <taxon>Cytophagia</taxon>
        <taxon>Cytophagales</taxon>
        <taxon>Splendidivirgaceae</taxon>
        <taxon>Agaribacillus</taxon>
    </lineage>
</organism>
<dbReference type="InterPro" id="IPR041049">
    <property type="entry name" value="DUF5615"/>
</dbReference>
<feature type="domain" description="DUF5615" evidence="1">
    <location>
        <begin position="2"/>
        <end position="106"/>
    </location>
</feature>
<gene>
    <name evidence="2" type="ORF">QQ020_09115</name>
</gene>
<reference evidence="2" key="1">
    <citation type="submission" date="2023-06" db="EMBL/GenBank/DDBJ databases">
        <title>Genomic of Agaribacillus aureum.</title>
        <authorList>
            <person name="Wang G."/>
        </authorList>
    </citation>
    <scope>NUCLEOTIDE SEQUENCE</scope>
    <source>
        <strain evidence="2">BMA12</strain>
    </source>
</reference>
<keyword evidence="3" id="KW-1185">Reference proteome</keyword>
<protein>
    <submittedName>
        <fullName evidence="2">DUF5615 family PIN-like protein</fullName>
    </submittedName>
</protein>